<keyword evidence="10" id="KW-0175">Coiled coil</keyword>
<evidence type="ECO:0000256" key="1">
    <source>
        <dbReference type="ARBA" id="ARBA00003618"/>
    </source>
</evidence>
<keyword evidence="5 9" id="KW-0227">DNA damage</keyword>
<dbReference type="InterPro" id="IPR004604">
    <property type="entry name" value="DNA_recomb/repair_RecN"/>
</dbReference>
<evidence type="ECO:0000256" key="10">
    <source>
        <dbReference type="SAM" id="Coils"/>
    </source>
</evidence>
<comment type="caution">
    <text evidence="12">The sequence shown here is derived from an EMBL/GenBank/DDBJ whole genome shotgun (WGS) entry which is preliminary data.</text>
</comment>
<name>A0ABU9HGM1_9GAMM</name>
<feature type="coiled-coil region" evidence="10">
    <location>
        <begin position="176"/>
        <end position="225"/>
    </location>
</feature>
<dbReference type="Pfam" id="PF02463">
    <property type="entry name" value="SMC_N"/>
    <property type="match status" value="1"/>
</dbReference>
<evidence type="ECO:0000256" key="6">
    <source>
        <dbReference type="ARBA" id="ARBA00022840"/>
    </source>
</evidence>
<evidence type="ECO:0000256" key="5">
    <source>
        <dbReference type="ARBA" id="ARBA00022763"/>
    </source>
</evidence>
<evidence type="ECO:0000256" key="3">
    <source>
        <dbReference type="ARBA" id="ARBA00021315"/>
    </source>
</evidence>
<organism evidence="12 13">
    <name type="scientific">Psychromonas arctica</name>
    <dbReference type="NCBI Taxonomy" id="168275"/>
    <lineage>
        <taxon>Bacteria</taxon>
        <taxon>Pseudomonadati</taxon>
        <taxon>Pseudomonadota</taxon>
        <taxon>Gammaproteobacteria</taxon>
        <taxon>Alteromonadales</taxon>
        <taxon>Psychromonadaceae</taxon>
        <taxon>Psychromonas</taxon>
    </lineage>
</organism>
<accession>A0ABU9HGM1</accession>
<evidence type="ECO:0000313" key="12">
    <source>
        <dbReference type="EMBL" id="MEL0660727.1"/>
    </source>
</evidence>
<dbReference type="InterPro" id="IPR027417">
    <property type="entry name" value="P-loop_NTPase"/>
</dbReference>
<evidence type="ECO:0000313" key="13">
    <source>
        <dbReference type="Proteomes" id="UP001366060"/>
    </source>
</evidence>
<gene>
    <name evidence="12" type="primary">recN</name>
    <name evidence="12" type="ORF">V6255_16450</name>
</gene>
<dbReference type="Proteomes" id="UP001366060">
    <property type="component" value="Unassembled WGS sequence"/>
</dbReference>
<evidence type="ECO:0000259" key="11">
    <source>
        <dbReference type="Pfam" id="PF02463"/>
    </source>
</evidence>
<feature type="domain" description="RecF/RecN/SMC N-terminal" evidence="11">
    <location>
        <begin position="1"/>
        <end position="519"/>
    </location>
</feature>
<evidence type="ECO:0000256" key="9">
    <source>
        <dbReference type="PIRNR" id="PIRNR003128"/>
    </source>
</evidence>
<keyword evidence="13" id="KW-1185">Reference proteome</keyword>
<dbReference type="PIRSF" id="PIRSF003128">
    <property type="entry name" value="RecN"/>
    <property type="match status" value="1"/>
</dbReference>
<dbReference type="PANTHER" id="PTHR11059:SF0">
    <property type="entry name" value="DNA REPAIR PROTEIN RECN"/>
    <property type="match status" value="1"/>
</dbReference>
<dbReference type="RefSeq" id="WP_341629128.1">
    <property type="nucleotide sequence ID" value="NZ_JBAKBA010000054.1"/>
</dbReference>
<dbReference type="EMBL" id="JBAKBA010000054">
    <property type="protein sequence ID" value="MEL0660727.1"/>
    <property type="molecule type" value="Genomic_DNA"/>
</dbReference>
<keyword evidence="6" id="KW-0067">ATP-binding</keyword>
<sequence length="561" mass="62503">MLSQLTVQHFAIVKFLELDFHQGMTTITGETGAGKSIAIDALGLCLGARADAGMIRQGTDKAEVSARFNLSDTPNALTWLKNNDLENSLSDNANECLLRRVITREGRSRAYINAIPVPLSQLKSLGQLLVNIHGQHAHQSLLRSDIQLSIIDEYANHQQLLQKVKDTYQGCHFLKKQLQQQQLSQQEKQARKQLLEYQIIELDEFALAENEFSEIEAEHKKLANSGALIENSQKSLNLLTDSDEVDALSLLQKSISLLESQVQHDNKLTNILESLQEAAIQIEEAGYELRQYCEQLELDPEQFEQLESRLSQAMTLSRKHQIQPEMLYSFHQKLSKEYQQLNNSEAQIEQLTIELDNAKQDYIKHAQKLSQSRQRYAKELSKKITKSIQKLNMEDGQFEVAMTQHDADSLSPLGIDGIEFQVAANAGQGLQNLGKVASGGELSRISLAIQVIISQRISTPTLIFDEVDVGISGATAAVVGNLLRQLGESTQILCVTHLPQVAGNGHQQMTVNKHSDGKSTNTMMQLLDETQRVQELARLLGGDSITEHTLANAKELLIVNS</sequence>
<dbReference type="InterPro" id="IPR003395">
    <property type="entry name" value="RecF/RecN/SMC_N"/>
</dbReference>
<feature type="coiled-coil region" evidence="10">
    <location>
        <begin position="331"/>
        <end position="375"/>
    </location>
</feature>
<dbReference type="Gene3D" id="3.40.50.300">
    <property type="entry name" value="P-loop containing nucleotide triphosphate hydrolases"/>
    <property type="match status" value="2"/>
</dbReference>
<reference evidence="12 13" key="1">
    <citation type="submission" date="2024-02" db="EMBL/GenBank/DDBJ databases">
        <title>Bacteria isolated from the canopy kelp, Nereocystis luetkeana.</title>
        <authorList>
            <person name="Pfister C.A."/>
            <person name="Younker I.T."/>
            <person name="Light S.H."/>
        </authorList>
    </citation>
    <scope>NUCLEOTIDE SEQUENCE [LARGE SCALE GENOMIC DNA]</scope>
    <source>
        <strain evidence="12 13">TI.2.07</strain>
    </source>
</reference>
<dbReference type="NCBIfam" id="NF008121">
    <property type="entry name" value="PRK10869.1"/>
    <property type="match status" value="1"/>
</dbReference>
<proteinExistence type="inferred from homology"/>
<dbReference type="CDD" id="cd03241">
    <property type="entry name" value="ABC_RecN"/>
    <property type="match status" value="2"/>
</dbReference>
<dbReference type="PANTHER" id="PTHR11059">
    <property type="entry name" value="DNA REPAIR PROTEIN RECN"/>
    <property type="match status" value="1"/>
</dbReference>
<keyword evidence="7 9" id="KW-0234">DNA repair</keyword>
<evidence type="ECO:0000256" key="4">
    <source>
        <dbReference type="ARBA" id="ARBA00022741"/>
    </source>
</evidence>
<comment type="similarity">
    <text evidence="2 9">Belongs to the RecN family.</text>
</comment>
<evidence type="ECO:0000256" key="2">
    <source>
        <dbReference type="ARBA" id="ARBA00009441"/>
    </source>
</evidence>
<protein>
    <recommendedName>
        <fullName evidence="3 9">DNA repair protein RecN</fullName>
    </recommendedName>
    <alternativeName>
        <fullName evidence="8 9">Recombination protein N</fullName>
    </alternativeName>
</protein>
<dbReference type="NCBIfam" id="TIGR00634">
    <property type="entry name" value="recN"/>
    <property type="match status" value="1"/>
</dbReference>
<keyword evidence="4" id="KW-0547">Nucleotide-binding</keyword>
<evidence type="ECO:0000256" key="7">
    <source>
        <dbReference type="ARBA" id="ARBA00023204"/>
    </source>
</evidence>
<evidence type="ECO:0000256" key="8">
    <source>
        <dbReference type="ARBA" id="ARBA00033408"/>
    </source>
</evidence>
<comment type="function">
    <text evidence="1 9">May be involved in recombinational repair of damaged DNA.</text>
</comment>
<dbReference type="SUPFAM" id="SSF52540">
    <property type="entry name" value="P-loop containing nucleoside triphosphate hydrolases"/>
    <property type="match status" value="1"/>
</dbReference>